<dbReference type="Proteomes" id="UP000283255">
    <property type="component" value="Unassembled WGS sequence"/>
</dbReference>
<protein>
    <submittedName>
        <fullName evidence="3">DUF1624 domain-containing protein</fullName>
    </submittedName>
</protein>
<dbReference type="OrthoDB" id="508112at2"/>
<feature type="transmembrane region" description="Helical" evidence="1">
    <location>
        <begin position="270"/>
        <end position="289"/>
    </location>
</feature>
<comment type="caution">
    <text evidence="3">The sequence shown here is derived from an EMBL/GenBank/DDBJ whole genome shotgun (WGS) entry which is preliminary data.</text>
</comment>
<evidence type="ECO:0000256" key="1">
    <source>
        <dbReference type="SAM" id="Phobius"/>
    </source>
</evidence>
<feature type="transmembrane region" description="Helical" evidence="1">
    <location>
        <begin position="142"/>
        <end position="162"/>
    </location>
</feature>
<evidence type="ECO:0000313" key="3">
    <source>
        <dbReference type="EMBL" id="RJG41887.1"/>
    </source>
</evidence>
<gene>
    <name evidence="3" type="ORF">D1Z90_15980</name>
</gene>
<dbReference type="PANTHER" id="PTHR40407">
    <property type="entry name" value="MEMBRANE PROTEIN-LIKE PROTEIN"/>
    <property type="match status" value="1"/>
</dbReference>
<feature type="transmembrane region" description="Helical" evidence="1">
    <location>
        <begin position="195"/>
        <end position="213"/>
    </location>
</feature>
<dbReference type="PANTHER" id="PTHR40407:SF1">
    <property type="entry name" value="HEPARAN-ALPHA-GLUCOSAMINIDE N-ACETYLTRANSFERASE CATALYTIC DOMAIN-CONTAINING PROTEIN"/>
    <property type="match status" value="1"/>
</dbReference>
<name>A0A418YBJ7_9GAMM</name>
<feature type="transmembrane region" description="Helical" evidence="1">
    <location>
        <begin position="343"/>
        <end position="360"/>
    </location>
</feature>
<keyword evidence="1" id="KW-1133">Transmembrane helix</keyword>
<dbReference type="InterPro" id="IPR012429">
    <property type="entry name" value="HGSNAT_cat"/>
</dbReference>
<dbReference type="AlphaFoldDB" id="A0A418YBJ7"/>
<sequence length="380" mass="43087">MAQQLNKRIISIDVLRGMVMLIMLLDHVRERIFYHQQVGDPMDLSVVEPALFFTRLMAHWCAPTFVFLTGISAWLYSQKSAQPKQAASTFLLQRGVFILLLEVTVINFSWFGSYDILYLQVMWAIGVSMIVLAGLLFLPRAVLMAVGFIIVFGHDALVPISFEPGELGYSLWTMLHQRGMLISDGPLAVRVSYPVLPWIGLIVLGYCLAPLFAKNVVPSERQGKLLKLGLVCFALLAVLRGFNIYGEALPWSMQDSFITSVMSFLNFTKYGPSLDFMLLTIGLSMVFLSKMEHVDNRVTDILKTFGSAPLFFYVLHLYVLLISYEILKVTFGSTQGELFGVDYVWQVWAFTIPLAALLYFPTKAFSRYKHSHKNSWVKFL</sequence>
<feature type="transmembrane region" description="Helical" evidence="1">
    <location>
        <begin position="116"/>
        <end position="137"/>
    </location>
</feature>
<feature type="transmembrane region" description="Helical" evidence="1">
    <location>
        <begin position="89"/>
        <end position="110"/>
    </location>
</feature>
<keyword evidence="1" id="KW-0812">Transmembrane</keyword>
<feature type="domain" description="Heparan-alpha-glucosaminide N-acetyltransferase catalytic" evidence="2">
    <location>
        <begin position="8"/>
        <end position="215"/>
    </location>
</feature>
<accession>A0A418YBJ7</accession>
<dbReference type="EMBL" id="QZCH01000024">
    <property type="protein sequence ID" value="RJG41887.1"/>
    <property type="molecule type" value="Genomic_DNA"/>
</dbReference>
<feature type="transmembrane region" description="Helical" evidence="1">
    <location>
        <begin position="310"/>
        <end position="331"/>
    </location>
</feature>
<keyword evidence="4" id="KW-1185">Reference proteome</keyword>
<proteinExistence type="predicted"/>
<dbReference type="Pfam" id="PF07786">
    <property type="entry name" value="HGSNAT_cat"/>
    <property type="match status" value="1"/>
</dbReference>
<feature type="transmembrane region" description="Helical" evidence="1">
    <location>
        <begin position="57"/>
        <end position="77"/>
    </location>
</feature>
<reference evidence="3 4" key="2">
    <citation type="submission" date="2019-01" db="EMBL/GenBank/DDBJ databases">
        <title>Motilimonas pumilus sp. nov., isolated from the gut of sea cucumber (Apostichopus japonicus).</title>
        <authorList>
            <person name="Wang F.-Q."/>
            <person name="Ren L.-H."/>
            <person name="Lin Y.-W."/>
            <person name="Sun G.-H."/>
            <person name="Du Z.-J."/>
            <person name="Zhao J.-X."/>
            <person name="Liu X.-J."/>
            <person name="Liu L.-J."/>
        </authorList>
    </citation>
    <scope>NUCLEOTIDE SEQUENCE [LARGE SCALE GENOMIC DNA]</scope>
    <source>
        <strain evidence="3 4">PLHSC7-2</strain>
    </source>
</reference>
<feature type="transmembrane region" description="Helical" evidence="1">
    <location>
        <begin position="225"/>
        <end position="245"/>
    </location>
</feature>
<keyword evidence="1" id="KW-0472">Membrane</keyword>
<organism evidence="3 4">
    <name type="scientific">Motilimonas pumila</name>
    <dbReference type="NCBI Taxonomy" id="2303987"/>
    <lineage>
        <taxon>Bacteria</taxon>
        <taxon>Pseudomonadati</taxon>
        <taxon>Pseudomonadota</taxon>
        <taxon>Gammaproteobacteria</taxon>
        <taxon>Alteromonadales</taxon>
        <taxon>Alteromonadales genera incertae sedis</taxon>
        <taxon>Motilimonas</taxon>
    </lineage>
</organism>
<reference evidence="3 4" key="1">
    <citation type="submission" date="2018-09" db="EMBL/GenBank/DDBJ databases">
        <authorList>
            <person name="Wang F."/>
        </authorList>
    </citation>
    <scope>NUCLEOTIDE SEQUENCE [LARGE SCALE GENOMIC DNA]</scope>
    <source>
        <strain evidence="3 4">PLHSC7-2</strain>
    </source>
</reference>
<evidence type="ECO:0000313" key="4">
    <source>
        <dbReference type="Proteomes" id="UP000283255"/>
    </source>
</evidence>
<evidence type="ECO:0000259" key="2">
    <source>
        <dbReference type="Pfam" id="PF07786"/>
    </source>
</evidence>